<sequence>MIVDNSPQVRNIISSFPFTENFSPFNLLFFKHLCFDQTSGGNLFSPLTCRVHNTAKPLIFKTEETALLNRENRAVFDKTAKLLQC</sequence>
<reference evidence="1" key="2">
    <citation type="journal article" date="2015" name="Data Brief">
        <title>Shoot transcriptome of the giant reed, Arundo donax.</title>
        <authorList>
            <person name="Barrero R.A."/>
            <person name="Guerrero F.D."/>
            <person name="Moolhuijzen P."/>
            <person name="Goolsby J.A."/>
            <person name="Tidwell J."/>
            <person name="Bellgard S.E."/>
            <person name="Bellgard M.I."/>
        </authorList>
    </citation>
    <scope>NUCLEOTIDE SEQUENCE</scope>
    <source>
        <tissue evidence="1">Shoot tissue taken approximately 20 cm above the soil surface</tissue>
    </source>
</reference>
<dbReference type="AlphaFoldDB" id="A0A0A9FEP5"/>
<dbReference type="EMBL" id="GBRH01187064">
    <property type="protein sequence ID" value="JAE10832.1"/>
    <property type="molecule type" value="Transcribed_RNA"/>
</dbReference>
<proteinExistence type="predicted"/>
<name>A0A0A9FEP5_ARUDO</name>
<reference evidence="1" key="1">
    <citation type="submission" date="2014-09" db="EMBL/GenBank/DDBJ databases">
        <authorList>
            <person name="Magalhaes I.L.F."/>
            <person name="Oliveira U."/>
            <person name="Santos F.R."/>
            <person name="Vidigal T.H.D.A."/>
            <person name="Brescovit A.D."/>
            <person name="Santos A.J."/>
        </authorList>
    </citation>
    <scope>NUCLEOTIDE SEQUENCE</scope>
    <source>
        <tissue evidence="1">Shoot tissue taken approximately 20 cm above the soil surface</tissue>
    </source>
</reference>
<protein>
    <submittedName>
        <fullName evidence="1">Uncharacterized protein</fullName>
    </submittedName>
</protein>
<organism evidence="1">
    <name type="scientific">Arundo donax</name>
    <name type="common">Giant reed</name>
    <name type="synonym">Donax arundinaceus</name>
    <dbReference type="NCBI Taxonomy" id="35708"/>
    <lineage>
        <taxon>Eukaryota</taxon>
        <taxon>Viridiplantae</taxon>
        <taxon>Streptophyta</taxon>
        <taxon>Embryophyta</taxon>
        <taxon>Tracheophyta</taxon>
        <taxon>Spermatophyta</taxon>
        <taxon>Magnoliopsida</taxon>
        <taxon>Liliopsida</taxon>
        <taxon>Poales</taxon>
        <taxon>Poaceae</taxon>
        <taxon>PACMAD clade</taxon>
        <taxon>Arundinoideae</taxon>
        <taxon>Arundineae</taxon>
        <taxon>Arundo</taxon>
    </lineage>
</organism>
<accession>A0A0A9FEP5</accession>
<evidence type="ECO:0000313" key="1">
    <source>
        <dbReference type="EMBL" id="JAE10832.1"/>
    </source>
</evidence>